<dbReference type="Gene3D" id="3.40.50.300">
    <property type="entry name" value="P-loop containing nucleotide triphosphate hydrolases"/>
    <property type="match status" value="1"/>
</dbReference>
<dbReference type="AlphaFoldDB" id="A0A644Y978"/>
<dbReference type="InterPro" id="IPR003593">
    <property type="entry name" value="AAA+_ATPase"/>
</dbReference>
<reference evidence="2" key="1">
    <citation type="submission" date="2019-08" db="EMBL/GenBank/DDBJ databases">
        <authorList>
            <person name="Kucharzyk K."/>
            <person name="Murdoch R.W."/>
            <person name="Higgins S."/>
            <person name="Loffler F."/>
        </authorList>
    </citation>
    <scope>NUCLEOTIDE SEQUENCE</scope>
</reference>
<sequence length="807" mass="89046">MKGNQQLSPNDLKYLITKWTPLPSPSNPQNPIQLAGSDSLSPAFNETLGKVNTTNIYGLDDNLIKVAVFEALLEMEASHQYLLGGNRALLAIENINVCSPHEKISVSFKLTHSNKLLYRLNFGDYIEGTWVELLCKVFNLSKLDAIATLADILKISHEKIFQLSSERHSAELNGRSRPTDDIPNVLYLSGLPAGSSCAELREKKYIHGNAGQIIGAILRYSLNGNDFCLPATVGKNVLCMGKFKPTAHFLNQHLIDQHRFAPVIFFQDMRTALAFERRLEKIVGHKPEEFIVTAHLGDDLSVLPWSYLHGHEVVLIPAPVKECMALVKPYKEYIMGGQAKDFQIYPGFLLHSQPSGDLTNHAGDVTDAEAELLRGAVQLGTVKDPDQLAAQLIEKAISYEKFKGWGERLGIFKAPNEQSNCNEDSSFNSLSLFQPHTGLTKPLKTCVKDVTTEEIFLPGGFTMLHGLKDSGKSLICLSAAKAIISGGKLFEFFTTGKSKNILYLDSETPKDLLTVRLSQFGLVAEIGNSLFLLSKFDLKGNDLTFSITDQKFRDYVEKIMRVYSCGYLVLDNLTSLMDDGRLYNSTTVSKLFADWVDSLTRQGIGVVMVSHTQEGPNAGTSAAKARGSEEFSIRAHSEIVLVRSTEILEKKLGTEAVQQMAAQNGLAVGVCFKVCKEAAVLQKKTFWQYLPLGASQWQFLAATGPDGKEIEFAQACFTPEPNPTVQAKPLPDELKIEDEAIFNELSSDEKAVYYMTKGAGTVKTADIAQKLVCCKRKARIITKSLEKKGLLEPNEGKGSQQGYRLKG</sequence>
<evidence type="ECO:0000313" key="2">
    <source>
        <dbReference type="EMBL" id="MPM25116.1"/>
    </source>
</evidence>
<name>A0A644Y978_9ZZZZ</name>
<gene>
    <name evidence="2" type="ORF">SDC9_71606</name>
</gene>
<dbReference type="EMBL" id="VSSQ01004418">
    <property type="protein sequence ID" value="MPM25116.1"/>
    <property type="molecule type" value="Genomic_DNA"/>
</dbReference>
<dbReference type="SUPFAM" id="SSF52540">
    <property type="entry name" value="P-loop containing nucleoside triphosphate hydrolases"/>
    <property type="match status" value="1"/>
</dbReference>
<dbReference type="InterPro" id="IPR027417">
    <property type="entry name" value="P-loop_NTPase"/>
</dbReference>
<dbReference type="Pfam" id="PF13481">
    <property type="entry name" value="AAA_25"/>
    <property type="match status" value="1"/>
</dbReference>
<protein>
    <recommendedName>
        <fullName evidence="1">AAA+ ATPase domain-containing protein</fullName>
    </recommendedName>
</protein>
<comment type="caution">
    <text evidence="2">The sequence shown here is derived from an EMBL/GenBank/DDBJ whole genome shotgun (WGS) entry which is preliminary data.</text>
</comment>
<dbReference type="SMART" id="SM00382">
    <property type="entry name" value="AAA"/>
    <property type="match status" value="1"/>
</dbReference>
<feature type="domain" description="AAA+ ATPase" evidence="1">
    <location>
        <begin position="458"/>
        <end position="645"/>
    </location>
</feature>
<proteinExistence type="predicted"/>
<evidence type="ECO:0000259" key="1">
    <source>
        <dbReference type="SMART" id="SM00382"/>
    </source>
</evidence>
<accession>A0A644Y978</accession>
<organism evidence="2">
    <name type="scientific">bioreactor metagenome</name>
    <dbReference type="NCBI Taxonomy" id="1076179"/>
    <lineage>
        <taxon>unclassified sequences</taxon>
        <taxon>metagenomes</taxon>
        <taxon>ecological metagenomes</taxon>
    </lineage>
</organism>